<name>A0A7J7KLL3_BUGNE</name>
<sequence>METSTLYADKNRVYQLLKEDLFCANKWCLLSNVLPILVSNEALITAFNYRLISPLTCTAFIINTLQIDKTLSSSLPT</sequence>
<dbReference type="AlphaFoldDB" id="A0A7J7KLL3"/>
<comment type="caution">
    <text evidence="1">The sequence shown here is derived from an EMBL/GenBank/DDBJ whole genome shotgun (WGS) entry which is preliminary data.</text>
</comment>
<dbReference type="EMBL" id="VXIV02000399">
    <property type="protein sequence ID" value="KAF6038556.1"/>
    <property type="molecule type" value="Genomic_DNA"/>
</dbReference>
<evidence type="ECO:0000313" key="2">
    <source>
        <dbReference type="Proteomes" id="UP000593567"/>
    </source>
</evidence>
<organism evidence="1 2">
    <name type="scientific">Bugula neritina</name>
    <name type="common">Brown bryozoan</name>
    <name type="synonym">Sertularia neritina</name>
    <dbReference type="NCBI Taxonomy" id="10212"/>
    <lineage>
        <taxon>Eukaryota</taxon>
        <taxon>Metazoa</taxon>
        <taxon>Spiralia</taxon>
        <taxon>Lophotrochozoa</taxon>
        <taxon>Bryozoa</taxon>
        <taxon>Gymnolaemata</taxon>
        <taxon>Cheilostomatida</taxon>
        <taxon>Flustrina</taxon>
        <taxon>Buguloidea</taxon>
        <taxon>Bugulidae</taxon>
        <taxon>Bugula</taxon>
    </lineage>
</organism>
<protein>
    <submittedName>
        <fullName evidence="1">Uncharacterized protein</fullName>
    </submittedName>
</protein>
<evidence type="ECO:0000313" key="1">
    <source>
        <dbReference type="EMBL" id="KAF6038556.1"/>
    </source>
</evidence>
<proteinExistence type="predicted"/>
<gene>
    <name evidence="1" type="ORF">EB796_003153</name>
</gene>
<reference evidence="1" key="1">
    <citation type="submission" date="2020-06" db="EMBL/GenBank/DDBJ databases">
        <title>Draft genome of Bugula neritina, a colonial animal packing powerful symbionts and potential medicines.</title>
        <authorList>
            <person name="Rayko M."/>
        </authorList>
    </citation>
    <scope>NUCLEOTIDE SEQUENCE [LARGE SCALE GENOMIC DNA]</scope>
    <source>
        <strain evidence="1">Kwan_BN1</strain>
    </source>
</reference>
<accession>A0A7J7KLL3</accession>
<keyword evidence="2" id="KW-1185">Reference proteome</keyword>
<dbReference type="Proteomes" id="UP000593567">
    <property type="component" value="Unassembled WGS sequence"/>
</dbReference>